<dbReference type="SUPFAM" id="SSF52540">
    <property type="entry name" value="P-loop containing nucleoside triphosphate hydrolases"/>
    <property type="match status" value="1"/>
</dbReference>
<reference evidence="2" key="1">
    <citation type="submission" date="2020-10" db="EMBL/GenBank/DDBJ databases">
        <title>Connecting structure to function with the recovery of over 1000 high-quality activated sludge metagenome-assembled genomes encoding full-length rRNA genes using long-read sequencing.</title>
        <authorList>
            <person name="Singleton C.M."/>
            <person name="Petriglieri F."/>
            <person name="Kristensen J.M."/>
            <person name="Kirkegaard R.H."/>
            <person name="Michaelsen T.Y."/>
            <person name="Andersen M.H."/>
            <person name="Karst S.M."/>
            <person name="Dueholm M.S."/>
            <person name="Nielsen P.H."/>
            <person name="Albertsen M."/>
        </authorList>
    </citation>
    <scope>NUCLEOTIDE SEQUENCE</scope>
    <source>
        <strain evidence="2">EsbW_18-Q3-R4-48_MAXAC.044</strain>
    </source>
</reference>
<dbReference type="Pfam" id="PF01636">
    <property type="entry name" value="APH"/>
    <property type="match status" value="1"/>
</dbReference>
<dbReference type="AlphaFoldDB" id="A0A9D7FF95"/>
<dbReference type="EMBL" id="JADJNC010000021">
    <property type="protein sequence ID" value="MBK7424005.1"/>
    <property type="molecule type" value="Genomic_DNA"/>
</dbReference>
<comment type="caution">
    <text evidence="2">The sequence shown here is derived from an EMBL/GenBank/DDBJ whole genome shotgun (WGS) entry which is preliminary data.</text>
</comment>
<dbReference type="InterPro" id="IPR052732">
    <property type="entry name" value="Cell-binding_unc_protein"/>
</dbReference>
<accession>A0A9D7FF95</accession>
<dbReference type="PANTHER" id="PTHR43883:SF1">
    <property type="entry name" value="GLUCONOKINASE"/>
    <property type="match status" value="1"/>
</dbReference>
<evidence type="ECO:0000313" key="2">
    <source>
        <dbReference type="EMBL" id="MBK7424005.1"/>
    </source>
</evidence>
<dbReference type="InterPro" id="IPR027417">
    <property type="entry name" value="P-loop_NTPase"/>
</dbReference>
<dbReference type="SUPFAM" id="SSF56112">
    <property type="entry name" value="Protein kinase-like (PK-like)"/>
    <property type="match status" value="1"/>
</dbReference>
<dbReference type="InterPro" id="IPR011009">
    <property type="entry name" value="Kinase-like_dom_sf"/>
</dbReference>
<gene>
    <name evidence="2" type="ORF">IPJ48_13425</name>
</gene>
<dbReference type="Proteomes" id="UP000886602">
    <property type="component" value="Unassembled WGS sequence"/>
</dbReference>
<protein>
    <submittedName>
        <fullName evidence="2">AAA family ATPase</fullName>
    </submittedName>
</protein>
<dbReference type="Gene3D" id="3.40.50.300">
    <property type="entry name" value="P-loop containing nucleotide triphosphate hydrolases"/>
    <property type="match status" value="1"/>
</dbReference>
<dbReference type="Gene3D" id="3.90.1200.10">
    <property type="match status" value="1"/>
</dbReference>
<dbReference type="InterPro" id="IPR002575">
    <property type="entry name" value="Aminoglycoside_PTrfase"/>
</dbReference>
<name>A0A9D7FF95_9RHOO</name>
<evidence type="ECO:0000313" key="3">
    <source>
        <dbReference type="Proteomes" id="UP000886602"/>
    </source>
</evidence>
<dbReference type="PANTHER" id="PTHR43883">
    <property type="entry name" value="SLR0207 PROTEIN"/>
    <property type="match status" value="1"/>
</dbReference>
<organism evidence="2 3">
    <name type="scientific">Candidatus Propionivibrio dominans</name>
    <dbReference type="NCBI Taxonomy" id="2954373"/>
    <lineage>
        <taxon>Bacteria</taxon>
        <taxon>Pseudomonadati</taxon>
        <taxon>Pseudomonadota</taxon>
        <taxon>Betaproteobacteria</taxon>
        <taxon>Rhodocyclales</taxon>
        <taxon>Rhodocyclaceae</taxon>
        <taxon>Propionivibrio</taxon>
    </lineage>
</organism>
<feature type="domain" description="Aminoglycoside phosphotransferase" evidence="1">
    <location>
        <begin position="101"/>
        <end position="255"/>
    </location>
</feature>
<proteinExistence type="predicted"/>
<sequence>MLLTGIFACKIKAVDLGFRLHPPSSNVASTAPRSFASTAGWFLNCIFPSYRFTALRTRPGWATAANRPGDIQGIEYAVKMLEFRQSALLDQRLAQGELRTEKIDALSVQIAEFHAQVARAGAGSEYGAPAAVWALVAQNFKPLQAGTDDANDRAVLYELETWSRNEFVRLEGFLESRRRAGFVRECHGDLHLGNIALVHGAPKIFDCIEFNANLRWIDVISEVAFLSMDLEERGRPDFAHRFLNRYLEATGDYAGLQCLPFFRVYRALVRAKVAGIRAAQEEPHDARREAEIRSQYLAFASRASRPRRTQLLLMHGVSGSGKTWVSEAVLEHIGALRLRSDIERKRLCGVPALTHSTAAPDNGLYDAATTRATYLRLEQLAQTILEAGFPLVIDAASLKHWQREIFRNLARTLHVPFRILSCRASEPALRKRVLAREQAGSDASDADLAILAYQLQNSEPLSLAEQDESIVFDSENEALAGFLSRVEAQLNY</sequence>
<dbReference type="Pfam" id="PF13671">
    <property type="entry name" value="AAA_33"/>
    <property type="match status" value="1"/>
</dbReference>
<evidence type="ECO:0000259" key="1">
    <source>
        <dbReference type="Pfam" id="PF01636"/>
    </source>
</evidence>